<keyword evidence="3" id="KW-1185">Reference proteome</keyword>
<dbReference type="OrthoDB" id="2976890at2759"/>
<dbReference type="GO" id="GO:0046983">
    <property type="term" value="F:protein dimerization activity"/>
    <property type="evidence" value="ECO:0007669"/>
    <property type="project" value="InterPro"/>
</dbReference>
<proteinExistence type="predicted"/>
<organism evidence="2 3">
    <name type="scientific">Tetrapyrgos nigripes</name>
    <dbReference type="NCBI Taxonomy" id="182062"/>
    <lineage>
        <taxon>Eukaryota</taxon>
        <taxon>Fungi</taxon>
        <taxon>Dikarya</taxon>
        <taxon>Basidiomycota</taxon>
        <taxon>Agaricomycotina</taxon>
        <taxon>Agaricomycetes</taxon>
        <taxon>Agaricomycetidae</taxon>
        <taxon>Agaricales</taxon>
        <taxon>Marasmiineae</taxon>
        <taxon>Marasmiaceae</taxon>
        <taxon>Tetrapyrgos</taxon>
    </lineage>
</organism>
<feature type="domain" description="HAT C-terminal dimerisation" evidence="1">
    <location>
        <begin position="33"/>
        <end position="82"/>
    </location>
</feature>
<sequence>MSSDISGFWIYQSLQKAGVEIKPSSGPSSLQDELDEYFQITSSCAKMSINPLEWWYARREQFPHLYRFAHDVLCIPGSAVAVDLKADTIQALMVVKAQLRMARIAIIEILGDE</sequence>
<evidence type="ECO:0000313" key="3">
    <source>
        <dbReference type="Proteomes" id="UP000559256"/>
    </source>
</evidence>
<dbReference type="Pfam" id="PF05699">
    <property type="entry name" value="Dimer_Tnp_hAT"/>
    <property type="match status" value="1"/>
</dbReference>
<protein>
    <recommendedName>
        <fullName evidence="1">HAT C-terminal dimerisation domain-containing protein</fullName>
    </recommendedName>
</protein>
<evidence type="ECO:0000313" key="2">
    <source>
        <dbReference type="EMBL" id="KAF5346804.1"/>
    </source>
</evidence>
<dbReference type="AlphaFoldDB" id="A0A8H5CRQ8"/>
<gene>
    <name evidence="2" type="ORF">D9758_015740</name>
</gene>
<evidence type="ECO:0000259" key="1">
    <source>
        <dbReference type="Pfam" id="PF05699"/>
    </source>
</evidence>
<dbReference type="EMBL" id="JAACJM010000099">
    <property type="protein sequence ID" value="KAF5346804.1"/>
    <property type="molecule type" value="Genomic_DNA"/>
</dbReference>
<comment type="caution">
    <text evidence="2">The sequence shown here is derived from an EMBL/GenBank/DDBJ whole genome shotgun (WGS) entry which is preliminary data.</text>
</comment>
<reference evidence="2 3" key="1">
    <citation type="journal article" date="2020" name="ISME J.">
        <title>Uncovering the hidden diversity of litter-decomposition mechanisms in mushroom-forming fungi.</title>
        <authorList>
            <person name="Floudas D."/>
            <person name="Bentzer J."/>
            <person name="Ahren D."/>
            <person name="Johansson T."/>
            <person name="Persson P."/>
            <person name="Tunlid A."/>
        </authorList>
    </citation>
    <scope>NUCLEOTIDE SEQUENCE [LARGE SCALE GENOMIC DNA]</scope>
    <source>
        <strain evidence="2 3">CBS 291.85</strain>
    </source>
</reference>
<dbReference type="InterPro" id="IPR008906">
    <property type="entry name" value="HATC_C_dom"/>
</dbReference>
<accession>A0A8H5CRQ8</accession>
<dbReference type="Proteomes" id="UP000559256">
    <property type="component" value="Unassembled WGS sequence"/>
</dbReference>
<dbReference type="SUPFAM" id="SSF53098">
    <property type="entry name" value="Ribonuclease H-like"/>
    <property type="match status" value="1"/>
</dbReference>
<name>A0A8H5CRQ8_9AGAR</name>
<dbReference type="InterPro" id="IPR012337">
    <property type="entry name" value="RNaseH-like_sf"/>
</dbReference>